<dbReference type="RefSeq" id="WP_159597678.1">
    <property type="nucleotide sequence ID" value="NZ_CACSAS010000001.1"/>
</dbReference>
<dbReference type="EMBL" id="CACSAS010000001">
    <property type="protein sequence ID" value="CAA0086921.1"/>
    <property type="molecule type" value="Genomic_DNA"/>
</dbReference>
<feature type="compositionally biased region" description="Low complexity" evidence="1">
    <location>
        <begin position="1"/>
        <end position="23"/>
    </location>
</feature>
<proteinExistence type="predicted"/>
<protein>
    <recommendedName>
        <fullName evidence="4">Mu-like prophage FluMu N-terminal domain-containing protein</fullName>
    </recommendedName>
</protein>
<evidence type="ECO:0000256" key="1">
    <source>
        <dbReference type="SAM" id="MobiDB-lite"/>
    </source>
</evidence>
<keyword evidence="3" id="KW-1185">Reference proteome</keyword>
<dbReference type="AlphaFoldDB" id="A0A5S9N9X5"/>
<accession>A0A5S9N9X5</accession>
<evidence type="ECO:0000313" key="3">
    <source>
        <dbReference type="Proteomes" id="UP000433050"/>
    </source>
</evidence>
<organism evidence="2 3">
    <name type="scientific">Starkeya nomas</name>
    <dbReference type="NCBI Taxonomy" id="2666134"/>
    <lineage>
        <taxon>Bacteria</taxon>
        <taxon>Pseudomonadati</taxon>
        <taxon>Pseudomonadota</taxon>
        <taxon>Alphaproteobacteria</taxon>
        <taxon>Hyphomicrobiales</taxon>
        <taxon>Xanthobacteraceae</taxon>
        <taxon>Starkeya</taxon>
    </lineage>
</organism>
<name>A0A5S9N9X5_9HYPH</name>
<gene>
    <name evidence="2" type="ORF">STARVERO_00332</name>
</gene>
<sequence length="187" mass="18923">MAKRATPVKAAGKAKPAATNTPPSEKSGPVDETLSSTGRGEALVGETLAPQQAQDAPGQQAQPAPVEGAPASVNPDGSHADGDGPVRDAPEAGQVTEVGSAAAASVTASHPAGALIDEARVARGPTDDAPKIRAPDEPIRLTYPVLSPLRRDGQRYSPDDPDTNTIELTEAEAETLIAIGVLGETIS</sequence>
<feature type="compositionally biased region" description="Basic and acidic residues" evidence="1">
    <location>
        <begin position="78"/>
        <end position="90"/>
    </location>
</feature>
<feature type="compositionally biased region" description="Basic and acidic residues" evidence="1">
    <location>
        <begin position="117"/>
        <end position="135"/>
    </location>
</feature>
<feature type="region of interest" description="Disordered" evidence="1">
    <location>
        <begin position="1"/>
        <end position="135"/>
    </location>
</feature>
<dbReference type="Proteomes" id="UP000433050">
    <property type="component" value="Unassembled WGS sequence"/>
</dbReference>
<reference evidence="2 3" key="1">
    <citation type="submission" date="2019-12" db="EMBL/GenBank/DDBJ databases">
        <authorList>
            <person name="Reyes-Prieto M."/>
        </authorList>
    </citation>
    <scope>NUCLEOTIDE SEQUENCE [LARGE SCALE GENOMIC DNA]</scope>
    <source>
        <strain evidence="2">HF14-78462</strain>
    </source>
</reference>
<feature type="compositionally biased region" description="Low complexity" evidence="1">
    <location>
        <begin position="49"/>
        <end position="71"/>
    </location>
</feature>
<feature type="compositionally biased region" description="Low complexity" evidence="1">
    <location>
        <begin position="100"/>
        <end position="114"/>
    </location>
</feature>
<evidence type="ECO:0000313" key="2">
    <source>
        <dbReference type="EMBL" id="CAA0086921.1"/>
    </source>
</evidence>
<evidence type="ECO:0008006" key="4">
    <source>
        <dbReference type="Google" id="ProtNLM"/>
    </source>
</evidence>